<accession>A0AAV2NXJ8</accession>
<keyword evidence="2" id="KW-1185">Reference proteome</keyword>
<dbReference type="AlphaFoldDB" id="A0AAV2NXJ8"/>
<sequence length="72" mass="8574">MSRILIQIPQTKKMKRTQMGIFFWKQMKMRKKLKSLYRKDEAIVQVSSKCNEKKLRLGDPKENGSRLSDQDT</sequence>
<evidence type="ECO:0000313" key="2">
    <source>
        <dbReference type="Proteomes" id="UP001497644"/>
    </source>
</evidence>
<dbReference type="Proteomes" id="UP001497644">
    <property type="component" value="Chromosome 6"/>
</dbReference>
<dbReference type="EMBL" id="OZ034829">
    <property type="protein sequence ID" value="CAL1685107.1"/>
    <property type="molecule type" value="Genomic_DNA"/>
</dbReference>
<name>A0AAV2NXJ8_9HYME</name>
<protein>
    <submittedName>
        <fullName evidence="1">Uncharacterized protein</fullName>
    </submittedName>
</protein>
<proteinExistence type="predicted"/>
<gene>
    <name evidence="1" type="ORF">LPLAT_LOCUS10670</name>
</gene>
<evidence type="ECO:0000313" key="1">
    <source>
        <dbReference type="EMBL" id="CAL1685107.1"/>
    </source>
</evidence>
<organism evidence="1 2">
    <name type="scientific">Lasius platythorax</name>
    <dbReference type="NCBI Taxonomy" id="488582"/>
    <lineage>
        <taxon>Eukaryota</taxon>
        <taxon>Metazoa</taxon>
        <taxon>Ecdysozoa</taxon>
        <taxon>Arthropoda</taxon>
        <taxon>Hexapoda</taxon>
        <taxon>Insecta</taxon>
        <taxon>Pterygota</taxon>
        <taxon>Neoptera</taxon>
        <taxon>Endopterygota</taxon>
        <taxon>Hymenoptera</taxon>
        <taxon>Apocrita</taxon>
        <taxon>Aculeata</taxon>
        <taxon>Formicoidea</taxon>
        <taxon>Formicidae</taxon>
        <taxon>Formicinae</taxon>
        <taxon>Lasius</taxon>
        <taxon>Lasius</taxon>
    </lineage>
</organism>
<reference evidence="1" key="1">
    <citation type="submission" date="2024-04" db="EMBL/GenBank/DDBJ databases">
        <authorList>
            <consortium name="Molecular Ecology Group"/>
        </authorList>
    </citation>
    <scope>NUCLEOTIDE SEQUENCE</scope>
</reference>